<keyword evidence="2" id="KW-1185">Reference proteome</keyword>
<dbReference type="EMBL" id="LUGG01000025">
    <property type="protein sequence ID" value="OBZ67080.1"/>
    <property type="molecule type" value="Genomic_DNA"/>
</dbReference>
<comment type="caution">
    <text evidence="1">The sequence shown here is derived from an EMBL/GenBank/DDBJ whole genome shotgun (WGS) entry which is preliminary data.</text>
</comment>
<protein>
    <submittedName>
        <fullName evidence="1">Uncharacterized protein</fullName>
    </submittedName>
</protein>
<evidence type="ECO:0000313" key="2">
    <source>
        <dbReference type="Proteomes" id="UP000092993"/>
    </source>
</evidence>
<reference evidence="1 2" key="1">
    <citation type="submission" date="2016-03" db="EMBL/GenBank/DDBJ databases">
        <title>Whole genome sequencing of Grifola frondosa 9006-11.</title>
        <authorList>
            <person name="Min B."/>
            <person name="Park H."/>
            <person name="Kim J.-G."/>
            <person name="Cho H."/>
            <person name="Oh Y.-L."/>
            <person name="Kong W.-S."/>
            <person name="Choi I.-G."/>
        </authorList>
    </citation>
    <scope>NUCLEOTIDE SEQUENCE [LARGE SCALE GENOMIC DNA]</scope>
    <source>
        <strain evidence="1 2">9006-11</strain>
    </source>
</reference>
<dbReference type="Proteomes" id="UP000092993">
    <property type="component" value="Unassembled WGS sequence"/>
</dbReference>
<organism evidence="1 2">
    <name type="scientific">Grifola frondosa</name>
    <name type="common">Maitake</name>
    <name type="synonym">Polyporus frondosus</name>
    <dbReference type="NCBI Taxonomy" id="5627"/>
    <lineage>
        <taxon>Eukaryota</taxon>
        <taxon>Fungi</taxon>
        <taxon>Dikarya</taxon>
        <taxon>Basidiomycota</taxon>
        <taxon>Agaricomycotina</taxon>
        <taxon>Agaricomycetes</taxon>
        <taxon>Polyporales</taxon>
        <taxon>Grifolaceae</taxon>
        <taxon>Grifola</taxon>
    </lineage>
</organism>
<accession>A0A1C7LQZ2</accession>
<dbReference type="OrthoDB" id="3052275at2759"/>
<dbReference type="OMA" id="FHEINDP"/>
<gene>
    <name evidence="1" type="ORF">A0H81_12883</name>
</gene>
<evidence type="ECO:0000313" key="1">
    <source>
        <dbReference type="EMBL" id="OBZ67080.1"/>
    </source>
</evidence>
<proteinExistence type="predicted"/>
<dbReference type="AlphaFoldDB" id="A0A1C7LQZ2"/>
<name>A0A1C7LQZ2_GRIFR</name>
<sequence length="474" mass="54523">MQARVRRLVTIMQIDVLPAEDLYKRNLDLIATSGALEWLENAGIPTDPRPRKKLMTSAQCDEDIEIYITTMNVIREDLTKNYRWQFYNEHEVGISAYIEGYTPALRTLDLLFLKNREFISKGGLKMPKEWNVQNEERGGSVTRSSLARQALVGYLKWLNEINVTVRRRAVLFEFDDIAGPDSDAVEQTNRTLSPGIERTLMKIFDLRGLRYRALEMDAERQVGSTLAGVFDIPLCTRIRNKPLCYPTVLGCFGSYARPSLVCQLYDTHRDRLALCRPILLVGEAMRTISYDHARFDDNNKDILAVAARLACAVQPTLQLFMIHLTMKYRHSDGTWDPQWDPFTGAKIPEHMVVFGIGYNQEGILIYAFFPRYILNKQTRTLEWGFGCREMTTSHRFSFDRHSIAGAGRVELCRSILTIMDWARNSAQKLSSDKFHLELLINYITVVVYHIPIMFIPVDRGNLYSNHSLNSFVDV</sequence>